<reference evidence="2" key="2">
    <citation type="submission" date="2015-05" db="EMBL/GenBank/DDBJ databases">
        <title>Complete genome sequence of Corynebacterium mustelae DSM 45274, isolated from various tissues of a male ferret with lethal sepsis.</title>
        <authorList>
            <person name="Ruckert C."/>
            <person name="Albersmeier A."/>
            <person name="Winkler A."/>
            <person name="Tauch A."/>
        </authorList>
    </citation>
    <scope>NUCLEOTIDE SEQUENCE [LARGE SCALE GENOMIC DNA]</scope>
    <source>
        <strain evidence="2">DSM 45274</strain>
    </source>
</reference>
<evidence type="ECO:0000313" key="1">
    <source>
        <dbReference type="EMBL" id="AKK05842.1"/>
    </source>
</evidence>
<name>A0A0G3H400_9CORY</name>
<dbReference type="PATRIC" id="fig|571915.4.peg.1617"/>
<dbReference type="EMBL" id="CP011542">
    <property type="protein sequence ID" value="AKK05842.1"/>
    <property type="molecule type" value="Genomic_DNA"/>
</dbReference>
<accession>A0A0G3H400</accession>
<sequence>MRPGVLLTAMDGDFGAVNLDWGRRGNARFKLTVAVKKILSRFSSLIEKESITTPEVPLQKKRLRKYLFSGTFVRSNFPNFYFWQKIKIKKKIAQALILVSDTF</sequence>
<protein>
    <submittedName>
        <fullName evidence="1">Uncharacterized protein</fullName>
    </submittedName>
</protein>
<dbReference type="KEGG" id="cmv:CMUST_07565"/>
<proteinExistence type="predicted"/>
<dbReference type="Proteomes" id="UP000035199">
    <property type="component" value="Chromosome"/>
</dbReference>
<reference evidence="1 2" key="1">
    <citation type="journal article" date="2015" name="Genome Announc.">
        <title>Complete Genome Sequence of the Type Strain Corynebacterium mustelae DSM 45274, Isolated from Various Tissues of a Male Ferret with Lethal Sepsis.</title>
        <authorList>
            <person name="Ruckert C."/>
            <person name="Eimer J."/>
            <person name="Winkler A."/>
            <person name="Tauch A."/>
        </authorList>
    </citation>
    <scope>NUCLEOTIDE SEQUENCE [LARGE SCALE GENOMIC DNA]</scope>
    <source>
        <strain evidence="1 2">DSM 45274</strain>
    </source>
</reference>
<dbReference type="AlphaFoldDB" id="A0A0G3H400"/>
<evidence type="ECO:0000313" key="2">
    <source>
        <dbReference type="Proteomes" id="UP000035199"/>
    </source>
</evidence>
<gene>
    <name evidence="1" type="ORF">CMUST_07565</name>
</gene>
<dbReference type="STRING" id="571915.CMUST_07565"/>
<keyword evidence="2" id="KW-1185">Reference proteome</keyword>
<organism evidence="1 2">
    <name type="scientific">Corynebacterium mustelae</name>
    <dbReference type="NCBI Taxonomy" id="571915"/>
    <lineage>
        <taxon>Bacteria</taxon>
        <taxon>Bacillati</taxon>
        <taxon>Actinomycetota</taxon>
        <taxon>Actinomycetes</taxon>
        <taxon>Mycobacteriales</taxon>
        <taxon>Corynebacteriaceae</taxon>
        <taxon>Corynebacterium</taxon>
    </lineage>
</organism>